<sequence length="166" mass="19344">MIRIIPRQSFPYMIVTMILGTLNHFLYDWSGKNPVIALFTPVNESVWEHMKLLFFPFLLLSLIEYIIRRPDRARFFGSRLFAVWCGMLFIIMLFYGYSGAIGKSFVLIDILLYYLGVIITYSLSANTERLFHGTSILTIFLWWTGSTLLLFLFTCFPPEIPLFISA</sequence>
<protein>
    <submittedName>
        <fullName evidence="2">DUF6512 family protein</fullName>
    </submittedName>
</protein>
<evidence type="ECO:0000256" key="1">
    <source>
        <dbReference type="SAM" id="Phobius"/>
    </source>
</evidence>
<dbReference type="EMBL" id="JAOQJV010000012">
    <property type="protein sequence ID" value="MCU6700488.1"/>
    <property type="molecule type" value="Genomic_DNA"/>
</dbReference>
<keyword evidence="1" id="KW-0812">Transmembrane</keyword>
<dbReference type="Proteomes" id="UP001207605">
    <property type="component" value="Unassembled WGS sequence"/>
</dbReference>
<gene>
    <name evidence="2" type="ORF">OCV65_09635</name>
</gene>
<evidence type="ECO:0000313" key="2">
    <source>
        <dbReference type="EMBL" id="MCU6700488.1"/>
    </source>
</evidence>
<proteinExistence type="predicted"/>
<dbReference type="InterPro" id="IPR045407">
    <property type="entry name" value="DUF6512"/>
</dbReference>
<comment type="caution">
    <text evidence="2">The sequence shown here is derived from an EMBL/GenBank/DDBJ whole genome shotgun (WGS) entry which is preliminary data.</text>
</comment>
<keyword evidence="1" id="KW-0472">Membrane</keyword>
<name>A0ABT2S7C6_9FIRM</name>
<feature type="transmembrane region" description="Helical" evidence="1">
    <location>
        <begin position="130"/>
        <end position="153"/>
    </location>
</feature>
<feature type="transmembrane region" description="Helical" evidence="1">
    <location>
        <begin position="12"/>
        <end position="29"/>
    </location>
</feature>
<dbReference type="Pfam" id="PF20122">
    <property type="entry name" value="DUF6512"/>
    <property type="match status" value="1"/>
</dbReference>
<keyword evidence="3" id="KW-1185">Reference proteome</keyword>
<evidence type="ECO:0000313" key="3">
    <source>
        <dbReference type="Proteomes" id="UP001207605"/>
    </source>
</evidence>
<dbReference type="RefSeq" id="WP_262581849.1">
    <property type="nucleotide sequence ID" value="NZ_JAOQJV010000012.1"/>
</dbReference>
<keyword evidence="1" id="KW-1133">Transmembrane helix</keyword>
<reference evidence="2 3" key="1">
    <citation type="journal article" date="2021" name="ISME Commun">
        <title>Automated analysis of genomic sequences facilitates high-throughput and comprehensive description of bacteria.</title>
        <authorList>
            <person name="Hitch T.C.A."/>
        </authorList>
    </citation>
    <scope>NUCLEOTIDE SEQUENCE [LARGE SCALE GENOMIC DNA]</scope>
    <source>
        <strain evidence="2 3">Sanger_02</strain>
    </source>
</reference>
<organism evidence="2 3">
    <name type="scientific">Dorea ammoniilytica</name>
    <dbReference type="NCBI Taxonomy" id="2981788"/>
    <lineage>
        <taxon>Bacteria</taxon>
        <taxon>Bacillati</taxon>
        <taxon>Bacillota</taxon>
        <taxon>Clostridia</taxon>
        <taxon>Lachnospirales</taxon>
        <taxon>Lachnospiraceae</taxon>
        <taxon>Dorea</taxon>
    </lineage>
</organism>
<feature type="transmembrane region" description="Helical" evidence="1">
    <location>
        <begin position="49"/>
        <end position="67"/>
    </location>
</feature>
<feature type="transmembrane region" description="Helical" evidence="1">
    <location>
        <begin position="79"/>
        <end position="98"/>
    </location>
</feature>
<accession>A0ABT2S7C6</accession>
<feature type="transmembrane region" description="Helical" evidence="1">
    <location>
        <begin position="104"/>
        <end position="123"/>
    </location>
</feature>